<dbReference type="InterPro" id="IPR050638">
    <property type="entry name" value="AA-Vitamin_Transporters"/>
</dbReference>
<evidence type="ECO:0000256" key="6">
    <source>
        <dbReference type="SAM" id="Phobius"/>
    </source>
</evidence>
<dbReference type="Pfam" id="PF00892">
    <property type="entry name" value="EamA"/>
    <property type="match status" value="2"/>
</dbReference>
<dbReference type="EMBL" id="BSNN01000002">
    <property type="protein sequence ID" value="GLQ34637.1"/>
    <property type="molecule type" value="Genomic_DNA"/>
</dbReference>
<feature type="transmembrane region" description="Helical" evidence="6">
    <location>
        <begin position="246"/>
        <end position="265"/>
    </location>
</feature>
<evidence type="ECO:0000256" key="5">
    <source>
        <dbReference type="ARBA" id="ARBA00023136"/>
    </source>
</evidence>
<feature type="transmembrane region" description="Helical" evidence="6">
    <location>
        <begin position="271"/>
        <end position="289"/>
    </location>
</feature>
<evidence type="ECO:0000256" key="2">
    <source>
        <dbReference type="ARBA" id="ARBA00007362"/>
    </source>
</evidence>
<evidence type="ECO:0000313" key="9">
    <source>
        <dbReference type="Proteomes" id="UP001156694"/>
    </source>
</evidence>
<feature type="domain" description="EamA" evidence="7">
    <location>
        <begin position="11"/>
        <end position="140"/>
    </location>
</feature>
<accession>A0ABQ5VTY7</accession>
<keyword evidence="3 6" id="KW-0812">Transmembrane</keyword>
<feature type="transmembrane region" description="Helical" evidence="6">
    <location>
        <begin position="185"/>
        <end position="208"/>
    </location>
</feature>
<evidence type="ECO:0000256" key="1">
    <source>
        <dbReference type="ARBA" id="ARBA00004141"/>
    </source>
</evidence>
<evidence type="ECO:0000259" key="7">
    <source>
        <dbReference type="Pfam" id="PF00892"/>
    </source>
</evidence>
<feature type="domain" description="EamA" evidence="7">
    <location>
        <begin position="154"/>
        <end position="289"/>
    </location>
</feature>
<dbReference type="RefSeq" id="WP_284376530.1">
    <property type="nucleotide sequence ID" value="NZ_BSNN01000002.1"/>
</dbReference>
<name>A0ABQ5VTY7_9RHOB</name>
<evidence type="ECO:0000256" key="3">
    <source>
        <dbReference type="ARBA" id="ARBA00022692"/>
    </source>
</evidence>
<feature type="transmembrane region" description="Helical" evidence="6">
    <location>
        <begin position="153"/>
        <end position="173"/>
    </location>
</feature>
<evidence type="ECO:0000256" key="4">
    <source>
        <dbReference type="ARBA" id="ARBA00022989"/>
    </source>
</evidence>
<comment type="similarity">
    <text evidence="2">Belongs to the EamA transporter family.</text>
</comment>
<proteinExistence type="inferred from homology"/>
<protein>
    <submittedName>
        <fullName evidence="8">Multidrug DMT transporter permease</fullName>
    </submittedName>
</protein>
<comment type="caution">
    <text evidence="8">The sequence shown here is derived from an EMBL/GenBank/DDBJ whole genome shotgun (WGS) entry which is preliminary data.</text>
</comment>
<dbReference type="InterPro" id="IPR000620">
    <property type="entry name" value="EamA_dom"/>
</dbReference>
<keyword evidence="5 6" id="KW-0472">Membrane</keyword>
<evidence type="ECO:0000313" key="8">
    <source>
        <dbReference type="EMBL" id="GLQ34637.1"/>
    </source>
</evidence>
<dbReference type="PANTHER" id="PTHR32322:SF2">
    <property type="entry name" value="EAMA DOMAIN-CONTAINING PROTEIN"/>
    <property type="match status" value="1"/>
</dbReference>
<dbReference type="InterPro" id="IPR037185">
    <property type="entry name" value="EmrE-like"/>
</dbReference>
<keyword evidence="4 6" id="KW-1133">Transmembrane helix</keyword>
<feature type="transmembrane region" description="Helical" evidence="6">
    <location>
        <begin position="68"/>
        <end position="89"/>
    </location>
</feature>
<feature type="transmembrane region" description="Helical" evidence="6">
    <location>
        <begin position="95"/>
        <end position="116"/>
    </location>
</feature>
<reference evidence="9" key="1">
    <citation type="journal article" date="2019" name="Int. J. Syst. Evol. Microbiol.">
        <title>The Global Catalogue of Microorganisms (GCM) 10K type strain sequencing project: providing services to taxonomists for standard genome sequencing and annotation.</title>
        <authorList>
            <consortium name="The Broad Institute Genomics Platform"/>
            <consortium name="The Broad Institute Genome Sequencing Center for Infectious Disease"/>
            <person name="Wu L."/>
            <person name="Ma J."/>
        </authorList>
    </citation>
    <scope>NUCLEOTIDE SEQUENCE [LARGE SCALE GENOMIC DNA]</scope>
    <source>
        <strain evidence="9">NBRC 110140</strain>
    </source>
</reference>
<comment type="subcellular location">
    <subcellularLocation>
        <location evidence="1">Membrane</location>
        <topology evidence="1">Multi-pass membrane protein</topology>
    </subcellularLocation>
</comment>
<organism evidence="8 9">
    <name type="scientific">Amylibacter marinus</name>
    <dbReference type="NCBI Taxonomy" id="1475483"/>
    <lineage>
        <taxon>Bacteria</taxon>
        <taxon>Pseudomonadati</taxon>
        <taxon>Pseudomonadota</taxon>
        <taxon>Alphaproteobacteria</taxon>
        <taxon>Rhodobacterales</taxon>
        <taxon>Paracoccaceae</taxon>
        <taxon>Amylibacter</taxon>
    </lineage>
</organism>
<feature type="transmembrane region" description="Helical" evidence="6">
    <location>
        <begin position="123"/>
        <end position="141"/>
    </location>
</feature>
<feature type="transmembrane region" description="Helical" evidence="6">
    <location>
        <begin position="220"/>
        <end position="239"/>
    </location>
</feature>
<keyword evidence="9" id="KW-1185">Reference proteome</keyword>
<sequence>MNSKLWLFAPLILLGAVWGATIPLTKIALETGHSAPVMIFWFQVMTALVAFLLFLPRRRRVKITRKRFALFLWIAGFGSLLPAVFSITAMHHLPAGVVAITIALVPIFIMPIAILTGQEIPNVVRLSGILLGASAIFLLIGPEAALPAGSSKYYVLIALVAPLCYAIEDNFIAHFGLDGLTTHETLLGASVCGIIALSVYFWMFGGFAPIWQGGLDRSDLAILAAGTLHAFAYGGYIWMIGRAGPVFAGLVAYLVTIFGVIWSLWLLGEIYTGYIWAALACMLGALALVHPKGDNTAHAQQTP</sequence>
<dbReference type="SUPFAM" id="SSF103481">
    <property type="entry name" value="Multidrug resistance efflux transporter EmrE"/>
    <property type="match status" value="2"/>
</dbReference>
<dbReference type="Proteomes" id="UP001156694">
    <property type="component" value="Unassembled WGS sequence"/>
</dbReference>
<gene>
    <name evidence="8" type="ORF">GCM10007939_09200</name>
</gene>
<feature type="transmembrane region" description="Helical" evidence="6">
    <location>
        <begin position="35"/>
        <end position="56"/>
    </location>
</feature>
<dbReference type="PANTHER" id="PTHR32322">
    <property type="entry name" value="INNER MEMBRANE TRANSPORTER"/>
    <property type="match status" value="1"/>
</dbReference>